<name>A0A3A9B183_9FIRM</name>
<dbReference type="InterPro" id="IPR014710">
    <property type="entry name" value="RmlC-like_jellyroll"/>
</dbReference>
<dbReference type="AlphaFoldDB" id="A0A3A9B183"/>
<sequence length="216" mass="25103">MKQLHDDILLNSYLEQYKIASLFDTKGLPFRLCQYERGEILNNIHDPSLFLQFVVEGAVHIYFIRDDGQRSPVCLTEEFTLLGDMEFCGETSLPFLSEAHRKVICVELPLYEYRNILLNDNTFLRFLLHSIAHKMTLVSKAEITFSGLEEKLLHHLKYNCPDQQFQGVETTAIHLHCSRRQLQRILKSLTERKILEKQSKGTYKLVSHASPGTDEF</sequence>
<dbReference type="SUPFAM" id="SSF51206">
    <property type="entry name" value="cAMP-binding domain-like"/>
    <property type="match status" value="1"/>
</dbReference>
<dbReference type="Gene3D" id="2.60.120.10">
    <property type="entry name" value="Jelly Rolls"/>
    <property type="match status" value="1"/>
</dbReference>
<reference evidence="1 2" key="1">
    <citation type="submission" date="2018-09" db="EMBL/GenBank/DDBJ databases">
        <title>Murine metabolic-syndrome-specific gut microbial biobank.</title>
        <authorList>
            <person name="Liu C."/>
        </authorList>
    </citation>
    <scope>NUCLEOTIDE SEQUENCE [LARGE SCALE GENOMIC DNA]</scope>
    <source>
        <strain evidence="1 2">0.1xD8-82</strain>
    </source>
</reference>
<evidence type="ECO:0000313" key="2">
    <source>
        <dbReference type="Proteomes" id="UP000280696"/>
    </source>
</evidence>
<dbReference type="Proteomes" id="UP000280696">
    <property type="component" value="Unassembled WGS sequence"/>
</dbReference>
<evidence type="ECO:0000313" key="1">
    <source>
        <dbReference type="EMBL" id="RKI93521.1"/>
    </source>
</evidence>
<keyword evidence="2" id="KW-1185">Reference proteome</keyword>
<proteinExistence type="predicted"/>
<dbReference type="RefSeq" id="WP_120466336.1">
    <property type="nucleotide sequence ID" value="NZ_CATAJS010000025.1"/>
</dbReference>
<comment type="caution">
    <text evidence="1">The sequence shown here is derived from an EMBL/GenBank/DDBJ whole genome shotgun (WGS) entry which is preliminary data.</text>
</comment>
<dbReference type="EMBL" id="RAYQ01000002">
    <property type="protein sequence ID" value="RKI93521.1"/>
    <property type="molecule type" value="Genomic_DNA"/>
</dbReference>
<accession>A0A3A9B183</accession>
<evidence type="ECO:0008006" key="3">
    <source>
        <dbReference type="Google" id="ProtNLM"/>
    </source>
</evidence>
<protein>
    <recommendedName>
        <fullName evidence="3">Crp/Fnr family transcriptional regulator</fullName>
    </recommendedName>
</protein>
<gene>
    <name evidence="1" type="ORF">D7V94_02090</name>
</gene>
<organism evidence="1 2">
    <name type="scientific">Parablautia intestinalis</name>
    <dbReference type="NCBI Taxonomy" id="2320100"/>
    <lineage>
        <taxon>Bacteria</taxon>
        <taxon>Bacillati</taxon>
        <taxon>Bacillota</taxon>
        <taxon>Clostridia</taxon>
        <taxon>Lachnospirales</taxon>
        <taxon>Lachnospiraceae</taxon>
        <taxon>Parablautia</taxon>
    </lineage>
</organism>
<dbReference type="InterPro" id="IPR018490">
    <property type="entry name" value="cNMP-bd_dom_sf"/>
</dbReference>
<dbReference type="OrthoDB" id="1652317at2"/>